<dbReference type="AlphaFoldDB" id="A0A1T5AP25"/>
<protein>
    <submittedName>
        <fullName evidence="1">Uncharacterized protein</fullName>
    </submittedName>
</protein>
<gene>
    <name evidence="1" type="ORF">SAMN05661099_0911</name>
</gene>
<sequence>MWTKLTFLTQTLTNARQGDLVNYRNKKSLPGSREAFVDLYTINLLPV</sequence>
<organism evidence="1 2">
    <name type="scientific">Daejeonella lutea</name>
    <dbReference type="NCBI Taxonomy" id="572036"/>
    <lineage>
        <taxon>Bacteria</taxon>
        <taxon>Pseudomonadati</taxon>
        <taxon>Bacteroidota</taxon>
        <taxon>Sphingobacteriia</taxon>
        <taxon>Sphingobacteriales</taxon>
        <taxon>Sphingobacteriaceae</taxon>
        <taxon>Daejeonella</taxon>
    </lineage>
</organism>
<name>A0A1T5AP25_9SPHI</name>
<evidence type="ECO:0000313" key="1">
    <source>
        <dbReference type="EMBL" id="SKB36718.1"/>
    </source>
</evidence>
<keyword evidence="2" id="KW-1185">Reference proteome</keyword>
<reference evidence="2" key="1">
    <citation type="submission" date="2017-02" db="EMBL/GenBank/DDBJ databases">
        <authorList>
            <person name="Varghese N."/>
            <person name="Submissions S."/>
        </authorList>
    </citation>
    <scope>NUCLEOTIDE SEQUENCE [LARGE SCALE GENOMIC DNA]</scope>
    <source>
        <strain evidence="2">DSM 22385</strain>
    </source>
</reference>
<dbReference type="Proteomes" id="UP000189981">
    <property type="component" value="Unassembled WGS sequence"/>
</dbReference>
<evidence type="ECO:0000313" key="2">
    <source>
        <dbReference type="Proteomes" id="UP000189981"/>
    </source>
</evidence>
<proteinExistence type="predicted"/>
<accession>A0A1T5AP25</accession>
<dbReference type="EMBL" id="FUYR01000001">
    <property type="protein sequence ID" value="SKB36718.1"/>
    <property type="molecule type" value="Genomic_DNA"/>
</dbReference>